<keyword evidence="2" id="KW-1185">Reference proteome</keyword>
<feature type="compositionally biased region" description="Basic and acidic residues" evidence="1">
    <location>
        <begin position="94"/>
        <end position="115"/>
    </location>
</feature>
<organism evidence="2 3">
    <name type="scientific">Macrostomum lignano</name>
    <dbReference type="NCBI Taxonomy" id="282301"/>
    <lineage>
        <taxon>Eukaryota</taxon>
        <taxon>Metazoa</taxon>
        <taxon>Spiralia</taxon>
        <taxon>Lophotrochozoa</taxon>
        <taxon>Platyhelminthes</taxon>
        <taxon>Rhabditophora</taxon>
        <taxon>Macrostomorpha</taxon>
        <taxon>Macrostomida</taxon>
        <taxon>Macrostomidae</taxon>
        <taxon>Macrostomum</taxon>
    </lineage>
</organism>
<evidence type="ECO:0000313" key="3">
    <source>
        <dbReference type="WBParaSite" id="maker-uti_cns_0001958-snap-gene-0.33-mRNA-1"/>
    </source>
</evidence>
<sequence length="336" mass="39840">DIEASLDEGEDLLSAAAVTAEQMMQRNTCPFRVGRQHLQLVQSWSMLISLFERLKKEVYAADSGQDGRRRRDGENRYRRNCDQSQTRGIWQSETELRDGSENRDDWSESDRERRYGGKRHHNARRDNNCESRSAWRDPSRELSNSQDDLRRWAETGNEESNRNRNGRVDGGRRNNRREYRRRRGYCKEQQKVRNFNCGHWEPLDFETSSRLVSNEFCSKCWPLTAQMQRNGLFSRPRDDDQVKRTMLSDTDLKTSLEYIQVLDRVTRYVKWEHNIKVRILTIEKIENPVLDRRVYHVYDQLIKKNSEPLLLIHGTTGDVAERILQEGFQVSKFGTY</sequence>
<dbReference type="Proteomes" id="UP000095280">
    <property type="component" value="Unplaced"/>
</dbReference>
<feature type="compositionally biased region" description="Basic and acidic residues" evidence="1">
    <location>
        <begin position="147"/>
        <end position="172"/>
    </location>
</feature>
<feature type="region of interest" description="Disordered" evidence="1">
    <location>
        <begin position="62"/>
        <end position="175"/>
    </location>
</feature>
<feature type="compositionally biased region" description="Basic and acidic residues" evidence="1">
    <location>
        <begin position="62"/>
        <end position="81"/>
    </location>
</feature>
<dbReference type="Gene3D" id="3.90.228.10">
    <property type="match status" value="1"/>
</dbReference>
<protein>
    <submittedName>
        <fullName evidence="3">Poly [ADP-ribose] polymerase</fullName>
    </submittedName>
</protein>
<proteinExistence type="predicted"/>
<dbReference type="WBParaSite" id="maker-uti_cns_0001958-snap-gene-0.33-mRNA-1">
    <property type="protein sequence ID" value="maker-uti_cns_0001958-snap-gene-0.33-mRNA-1"/>
    <property type="gene ID" value="maker-uti_cns_0001958-snap-gene-0.33"/>
</dbReference>
<feature type="compositionally biased region" description="Polar residues" evidence="1">
    <location>
        <begin position="82"/>
        <end position="93"/>
    </location>
</feature>
<reference evidence="3" key="1">
    <citation type="submission" date="2016-11" db="UniProtKB">
        <authorList>
            <consortium name="WormBaseParasite"/>
        </authorList>
    </citation>
    <scope>IDENTIFICATION</scope>
</reference>
<dbReference type="AlphaFoldDB" id="A0A1I8GHA6"/>
<name>A0A1I8GHA6_9PLAT</name>
<accession>A0A1I8GHA6</accession>
<evidence type="ECO:0000256" key="1">
    <source>
        <dbReference type="SAM" id="MobiDB-lite"/>
    </source>
</evidence>
<feature type="compositionally biased region" description="Basic and acidic residues" evidence="1">
    <location>
        <begin position="124"/>
        <end position="140"/>
    </location>
</feature>
<evidence type="ECO:0000313" key="2">
    <source>
        <dbReference type="Proteomes" id="UP000095280"/>
    </source>
</evidence>